<dbReference type="OMA" id="HDANSKR"/>
<evidence type="ECO:0000256" key="10">
    <source>
        <dbReference type="PIRSR" id="PIRSR610347-2"/>
    </source>
</evidence>
<keyword evidence="3" id="KW-0540">Nuclease</keyword>
<keyword evidence="4" id="KW-0227">DNA damage</keyword>
<dbReference type="SUPFAM" id="SSF56024">
    <property type="entry name" value="Phospholipase D/nuclease"/>
    <property type="match status" value="1"/>
</dbReference>
<dbReference type="GO" id="GO:0004527">
    <property type="term" value="F:exonuclease activity"/>
    <property type="evidence" value="ECO:0007669"/>
    <property type="project" value="UniProtKB-KW"/>
</dbReference>
<evidence type="ECO:0000256" key="1">
    <source>
        <dbReference type="ARBA" id="ARBA00004123"/>
    </source>
</evidence>
<reference evidence="12 13" key="1">
    <citation type="journal article" date="2007" name="Proc. Natl. Acad. Sci. U.S.A.">
        <title>Dandruff-associated Malassezia genomes reveal convergent and divergent virulence traits shared with plant and human fungal pathogens.</title>
        <authorList>
            <person name="Xu J."/>
            <person name="Saunders C.W."/>
            <person name="Hu P."/>
            <person name="Grant R.A."/>
            <person name="Boekhout T."/>
            <person name="Kuramae E.E."/>
            <person name="Kronstad J.W."/>
            <person name="Deangelis Y.M."/>
            <person name="Reeder N.L."/>
            <person name="Johnstone K.R."/>
            <person name="Leland M."/>
            <person name="Fieno A.M."/>
            <person name="Begley W.M."/>
            <person name="Sun Y."/>
            <person name="Lacey M.P."/>
            <person name="Chaudhary T."/>
            <person name="Keough T."/>
            <person name="Chu L."/>
            <person name="Sears R."/>
            <person name="Yuan B."/>
            <person name="Dawson T.L.Jr."/>
        </authorList>
    </citation>
    <scope>NUCLEOTIDE SEQUENCE [LARGE SCALE GENOMIC DNA]</scope>
    <source>
        <strain evidence="13">ATCC MYA-4612 / CBS 7966</strain>
    </source>
</reference>
<dbReference type="GO" id="GO:0005634">
    <property type="term" value="C:nucleus"/>
    <property type="evidence" value="ECO:0007669"/>
    <property type="project" value="UniProtKB-SubCell"/>
</dbReference>
<evidence type="ECO:0000256" key="4">
    <source>
        <dbReference type="ARBA" id="ARBA00022763"/>
    </source>
</evidence>
<evidence type="ECO:0000256" key="3">
    <source>
        <dbReference type="ARBA" id="ARBA00022722"/>
    </source>
</evidence>
<dbReference type="GO" id="GO:0003690">
    <property type="term" value="F:double-stranded DNA binding"/>
    <property type="evidence" value="ECO:0007669"/>
    <property type="project" value="TreeGrafter"/>
</dbReference>
<keyword evidence="7" id="KW-0234">DNA repair</keyword>
<organism evidence="12 13">
    <name type="scientific">Malassezia globosa (strain ATCC MYA-4612 / CBS 7966)</name>
    <name type="common">Dandruff-associated fungus</name>
    <dbReference type="NCBI Taxonomy" id="425265"/>
    <lineage>
        <taxon>Eukaryota</taxon>
        <taxon>Fungi</taxon>
        <taxon>Dikarya</taxon>
        <taxon>Basidiomycota</taxon>
        <taxon>Ustilaginomycotina</taxon>
        <taxon>Malasseziomycetes</taxon>
        <taxon>Malasseziales</taxon>
        <taxon>Malasseziaceae</taxon>
        <taxon>Malassezia</taxon>
    </lineage>
</organism>
<dbReference type="RefSeq" id="XP_001730351.1">
    <property type="nucleotide sequence ID" value="XM_001730299.1"/>
</dbReference>
<comment type="similarity">
    <text evidence="2">Belongs to the tyrosyl-DNA phosphodiesterase family.</text>
</comment>
<evidence type="ECO:0000256" key="5">
    <source>
        <dbReference type="ARBA" id="ARBA00022801"/>
    </source>
</evidence>
<protein>
    <recommendedName>
        <fullName evidence="11">PLD phosphodiesterase domain-containing protein</fullName>
    </recommendedName>
</protein>
<dbReference type="STRING" id="425265.A8Q563"/>
<accession>A8Q563</accession>
<dbReference type="GO" id="GO:0006281">
    <property type="term" value="P:DNA repair"/>
    <property type="evidence" value="ECO:0007669"/>
    <property type="project" value="UniProtKB-KW"/>
</dbReference>
<keyword evidence="6" id="KW-0269">Exonuclease</keyword>
<evidence type="ECO:0000256" key="7">
    <source>
        <dbReference type="ARBA" id="ARBA00023204"/>
    </source>
</evidence>
<dbReference type="InterPro" id="IPR001736">
    <property type="entry name" value="PLipase_D/transphosphatidylase"/>
</dbReference>
<dbReference type="OrthoDB" id="3907302at2759"/>
<dbReference type="KEGG" id="mgl:MGL_2733"/>
<dbReference type="Proteomes" id="UP000008837">
    <property type="component" value="Unassembled WGS sequence"/>
</dbReference>
<name>A8Q563_MALGO</name>
<evidence type="ECO:0000256" key="6">
    <source>
        <dbReference type="ARBA" id="ARBA00022839"/>
    </source>
</evidence>
<dbReference type="InterPro" id="IPR010347">
    <property type="entry name" value="Tdp1"/>
</dbReference>
<evidence type="ECO:0000256" key="8">
    <source>
        <dbReference type="ARBA" id="ARBA00023242"/>
    </source>
</evidence>
<keyword evidence="8" id="KW-0539">Nucleus</keyword>
<dbReference type="GO" id="GO:0017005">
    <property type="term" value="F:3'-tyrosyl-DNA phosphodiesterase activity"/>
    <property type="evidence" value="ECO:0007669"/>
    <property type="project" value="TreeGrafter"/>
</dbReference>
<dbReference type="EMBL" id="AAYY01000009">
    <property type="protein sequence ID" value="EDP43137.1"/>
    <property type="molecule type" value="Genomic_DNA"/>
</dbReference>
<feature type="active site" description="Proton donor/acceptor" evidence="9">
    <location>
        <position position="113"/>
    </location>
</feature>
<keyword evidence="5" id="KW-0378">Hydrolase</keyword>
<dbReference type="PANTHER" id="PTHR12415">
    <property type="entry name" value="TYROSYL-DNA PHOSPHODIESTERASE 1"/>
    <property type="match status" value="1"/>
</dbReference>
<evidence type="ECO:0000313" key="12">
    <source>
        <dbReference type="EMBL" id="EDP43137.1"/>
    </source>
</evidence>
<evidence type="ECO:0000313" key="13">
    <source>
        <dbReference type="Proteomes" id="UP000008837"/>
    </source>
</evidence>
<evidence type="ECO:0000259" key="11">
    <source>
        <dbReference type="PROSITE" id="PS50035"/>
    </source>
</evidence>
<dbReference type="GeneID" id="5854656"/>
<evidence type="ECO:0000256" key="2">
    <source>
        <dbReference type="ARBA" id="ARBA00010205"/>
    </source>
</evidence>
<dbReference type="AlphaFoldDB" id="A8Q563"/>
<dbReference type="InParanoid" id="A8Q563"/>
<comment type="caution">
    <text evidence="12">The sequence shown here is derived from an EMBL/GenBank/DDBJ whole genome shotgun (WGS) entry which is preliminary data.</text>
</comment>
<feature type="domain" description="PLD phosphodiesterase" evidence="11">
    <location>
        <begin position="108"/>
        <end position="140"/>
    </location>
</feature>
<dbReference type="Gene3D" id="3.30.870.10">
    <property type="entry name" value="Endonuclease Chain A"/>
    <property type="match status" value="1"/>
</dbReference>
<dbReference type="VEuPathDB" id="FungiDB:MGL_2733"/>
<dbReference type="Pfam" id="PF06087">
    <property type="entry name" value="Tyr-DNA_phospho"/>
    <property type="match status" value="1"/>
</dbReference>
<proteinExistence type="inferred from homology"/>
<feature type="binding site" evidence="10">
    <location>
        <position position="115"/>
    </location>
    <ligand>
        <name>substrate</name>
    </ligand>
</feature>
<keyword evidence="13" id="KW-1185">Reference proteome</keyword>
<dbReference type="PROSITE" id="PS50035">
    <property type="entry name" value="PLD"/>
    <property type="match status" value="1"/>
</dbReference>
<sequence length="198" mass="22081">MRIEAQGSSLASYDRRWLEHFYLVACGYSPSKVVPIASKRAEHASPEFTRVTGLSNWPAIQVLFPTQSYVEHVSVEGSMGGGCFFGKPEEFRKRGLRCLYAQPVSSRGHLLMHAKSLLVTNHDNSCGYVYLGSHNFTRAAWGTISGTQAQPTQSLSNWELGIVLPLTEYDAWDAIPYNRHIEPYGADDIPWDASNLLT</sequence>
<comment type="subcellular location">
    <subcellularLocation>
        <location evidence="1">Nucleus</location>
    </subcellularLocation>
</comment>
<dbReference type="GO" id="GO:0003697">
    <property type="term" value="F:single-stranded DNA binding"/>
    <property type="evidence" value="ECO:0007669"/>
    <property type="project" value="TreeGrafter"/>
</dbReference>
<gene>
    <name evidence="12" type="ORF">MGL_2733</name>
</gene>
<dbReference type="PANTHER" id="PTHR12415:SF0">
    <property type="entry name" value="TYROSYL-DNA PHOSPHODIESTERASE 1"/>
    <property type="match status" value="1"/>
</dbReference>
<evidence type="ECO:0000256" key="9">
    <source>
        <dbReference type="PIRSR" id="PIRSR610347-1"/>
    </source>
</evidence>